<reference evidence="2" key="1">
    <citation type="submission" date="2020-10" db="EMBL/GenBank/DDBJ databases">
        <authorList>
            <person name="Han B."/>
            <person name="Lu T."/>
            <person name="Zhao Q."/>
            <person name="Huang X."/>
            <person name="Zhao Y."/>
        </authorList>
    </citation>
    <scope>NUCLEOTIDE SEQUENCE</scope>
</reference>
<dbReference type="Proteomes" id="UP000604825">
    <property type="component" value="Unassembled WGS sequence"/>
</dbReference>
<feature type="region of interest" description="Disordered" evidence="1">
    <location>
        <begin position="146"/>
        <end position="165"/>
    </location>
</feature>
<comment type="caution">
    <text evidence="2">The sequence shown here is derived from an EMBL/GenBank/DDBJ whole genome shotgun (WGS) entry which is preliminary data.</text>
</comment>
<dbReference type="AlphaFoldDB" id="A0A811PH01"/>
<proteinExistence type="predicted"/>
<name>A0A811PH01_9POAL</name>
<feature type="region of interest" description="Disordered" evidence="1">
    <location>
        <begin position="268"/>
        <end position="294"/>
    </location>
</feature>
<accession>A0A811PH01</accession>
<sequence length="294" mass="31529">MEILESALLGEFIRYIKSNWSAHSRVDQRRRRLRQLVSKVRAVVDAAEGGAGAAVRDESFSAWLQVLRSEALRGQEVLDDAARATAVASSARRFLAGFKALFVCSAEVDRLAEAVEQLELLAGPGGDLDMFVRVLSLDAARAAATEEDMDVDGRPAPGARHRQEGSGCSCGCAGTVAALLPSPGAKRKRACGRDGGGGSGVDAGSTSRGEVDAVQPQKRRHLSWMRSHQGLPSGFGRVSSAPREPPAAAALPRSRRARTVALAMSRIRRRIGKPTTTRHQREPSLGRQFSRITL</sequence>
<evidence type="ECO:0008006" key="4">
    <source>
        <dbReference type="Google" id="ProtNLM"/>
    </source>
</evidence>
<organism evidence="2 3">
    <name type="scientific">Miscanthus lutarioriparius</name>
    <dbReference type="NCBI Taxonomy" id="422564"/>
    <lineage>
        <taxon>Eukaryota</taxon>
        <taxon>Viridiplantae</taxon>
        <taxon>Streptophyta</taxon>
        <taxon>Embryophyta</taxon>
        <taxon>Tracheophyta</taxon>
        <taxon>Spermatophyta</taxon>
        <taxon>Magnoliopsida</taxon>
        <taxon>Liliopsida</taxon>
        <taxon>Poales</taxon>
        <taxon>Poaceae</taxon>
        <taxon>PACMAD clade</taxon>
        <taxon>Panicoideae</taxon>
        <taxon>Andropogonodae</taxon>
        <taxon>Andropogoneae</taxon>
        <taxon>Saccharinae</taxon>
        <taxon>Miscanthus</taxon>
    </lineage>
</organism>
<evidence type="ECO:0000313" key="2">
    <source>
        <dbReference type="EMBL" id="CAD6239795.1"/>
    </source>
</evidence>
<protein>
    <recommendedName>
        <fullName evidence="4">Rx N-terminal domain-containing protein</fullName>
    </recommendedName>
</protein>
<feature type="compositionally biased region" description="Low complexity" evidence="1">
    <location>
        <begin position="237"/>
        <end position="252"/>
    </location>
</feature>
<feature type="region of interest" description="Disordered" evidence="1">
    <location>
        <begin position="184"/>
        <end position="255"/>
    </location>
</feature>
<feature type="compositionally biased region" description="Basic residues" evidence="1">
    <location>
        <begin position="268"/>
        <end position="278"/>
    </location>
</feature>
<keyword evidence="3" id="KW-1185">Reference proteome</keyword>
<evidence type="ECO:0000313" key="3">
    <source>
        <dbReference type="Proteomes" id="UP000604825"/>
    </source>
</evidence>
<gene>
    <name evidence="2" type="ORF">NCGR_LOCUS26650</name>
</gene>
<dbReference type="OrthoDB" id="653969at2759"/>
<dbReference type="EMBL" id="CAJGYO010000006">
    <property type="protein sequence ID" value="CAD6239795.1"/>
    <property type="molecule type" value="Genomic_DNA"/>
</dbReference>
<evidence type="ECO:0000256" key="1">
    <source>
        <dbReference type="SAM" id="MobiDB-lite"/>
    </source>
</evidence>